<comment type="caution">
    <text evidence="3">The sequence shown here is derived from an EMBL/GenBank/DDBJ whole genome shotgun (WGS) entry which is preliminary data.</text>
</comment>
<gene>
    <name evidence="3" type="ORF">AAF712_003258</name>
</gene>
<evidence type="ECO:0000313" key="3">
    <source>
        <dbReference type="EMBL" id="KAL0069600.1"/>
    </source>
</evidence>
<keyword evidence="2" id="KW-0812">Transmembrane</keyword>
<feature type="compositionally biased region" description="Polar residues" evidence="1">
    <location>
        <begin position="114"/>
        <end position="123"/>
    </location>
</feature>
<dbReference type="EMBL" id="JBBXMP010000011">
    <property type="protein sequence ID" value="KAL0069600.1"/>
    <property type="molecule type" value="Genomic_DNA"/>
</dbReference>
<keyword evidence="4" id="KW-1185">Reference proteome</keyword>
<protein>
    <submittedName>
        <fullName evidence="3">Uncharacterized protein</fullName>
    </submittedName>
</protein>
<feature type="transmembrane region" description="Helical" evidence="2">
    <location>
        <begin position="467"/>
        <end position="487"/>
    </location>
</feature>
<name>A0ABR3A6K5_9AGAR</name>
<feature type="region of interest" description="Disordered" evidence="1">
    <location>
        <begin position="183"/>
        <end position="206"/>
    </location>
</feature>
<feature type="transmembrane region" description="Helical" evidence="2">
    <location>
        <begin position="40"/>
        <end position="63"/>
    </location>
</feature>
<feature type="transmembrane region" description="Helical" evidence="2">
    <location>
        <begin position="84"/>
        <end position="105"/>
    </location>
</feature>
<evidence type="ECO:0000256" key="2">
    <source>
        <dbReference type="SAM" id="Phobius"/>
    </source>
</evidence>
<feature type="region of interest" description="Disordered" evidence="1">
    <location>
        <begin position="114"/>
        <end position="171"/>
    </location>
</feature>
<accession>A0ABR3A6K5</accession>
<evidence type="ECO:0000313" key="4">
    <source>
        <dbReference type="Proteomes" id="UP001437256"/>
    </source>
</evidence>
<keyword evidence="2" id="KW-0472">Membrane</keyword>
<organism evidence="3 4">
    <name type="scientific">Marasmius tenuissimus</name>
    <dbReference type="NCBI Taxonomy" id="585030"/>
    <lineage>
        <taxon>Eukaryota</taxon>
        <taxon>Fungi</taxon>
        <taxon>Dikarya</taxon>
        <taxon>Basidiomycota</taxon>
        <taxon>Agaricomycotina</taxon>
        <taxon>Agaricomycetes</taxon>
        <taxon>Agaricomycetidae</taxon>
        <taxon>Agaricales</taxon>
        <taxon>Marasmiineae</taxon>
        <taxon>Marasmiaceae</taxon>
        <taxon>Marasmius</taxon>
    </lineage>
</organism>
<dbReference type="Proteomes" id="UP001437256">
    <property type="component" value="Unassembled WGS sequence"/>
</dbReference>
<sequence length="542" mass="60218">MSFGFCLVTGVTISFAFDAVFESKRRSTDGGRYSFPWRPLFIIPVIAFPVTTTIALVLLVIVLEAAQPSDGLHCDATHPVWVRFLGYAGSPFIFSVTFSIFFLALNRWRGAGTNTLGDSQTGLTELRPRAKDSRLRHRASLRPLQPLALPTPSPIPSPRRTPARVPINPGFASPTLDARQFHLPFSPLPQLNPDVDDDHDEPLQTPRNENATAISIHSPSEPHSHALHSTKYQNDLSTTYSSTLGDHVAPKQPDYHNDYEDSLADSAVSLSFPRFAPPTPASYDVPLPDNQNAIHQKPSNDFLKYLDEYKEKERQSGGSQLEEVSRDLQWTQKSDTIEWDDLSSLRWNRDDDDYQTVSSSLGINHWASSWTRGALGKFVGNRNSDNDGLMQRGSSDSQRKVTDDEAESYYVTAEDATPRGFDGPDDELFRRETCSSTVRQRASPRERNYQQKPNIQPSPTVASIIKVQLPITLVLLLATLSTLIDAIKQANHPNLSPSPFGTHHVAFLLVAWGPVFALGWSPGVRQALFSRSTRMNANDSGV</sequence>
<feature type="transmembrane region" description="Helical" evidence="2">
    <location>
        <begin position="499"/>
        <end position="520"/>
    </location>
</feature>
<feature type="region of interest" description="Disordered" evidence="1">
    <location>
        <begin position="382"/>
        <end position="404"/>
    </location>
</feature>
<proteinExistence type="predicted"/>
<feature type="compositionally biased region" description="Pro residues" evidence="1">
    <location>
        <begin position="149"/>
        <end position="159"/>
    </location>
</feature>
<keyword evidence="2" id="KW-1133">Transmembrane helix</keyword>
<reference evidence="3 4" key="1">
    <citation type="submission" date="2024-05" db="EMBL/GenBank/DDBJ databases">
        <title>A draft genome resource for the thread blight pathogen Marasmius tenuissimus strain MS-2.</title>
        <authorList>
            <person name="Yulfo-Soto G.E."/>
            <person name="Baruah I.K."/>
            <person name="Amoako-Attah I."/>
            <person name="Bukari Y."/>
            <person name="Meinhardt L.W."/>
            <person name="Bailey B.A."/>
            <person name="Cohen S.P."/>
        </authorList>
    </citation>
    <scope>NUCLEOTIDE SEQUENCE [LARGE SCALE GENOMIC DNA]</scope>
    <source>
        <strain evidence="3 4">MS-2</strain>
    </source>
</reference>
<evidence type="ECO:0000256" key="1">
    <source>
        <dbReference type="SAM" id="MobiDB-lite"/>
    </source>
</evidence>